<reference evidence="7" key="1">
    <citation type="journal article" date="2021" name="Sci. Rep.">
        <title>Diploid genomic architecture of Nitzschia inconspicua, an elite biomass production diatom.</title>
        <authorList>
            <person name="Oliver A."/>
            <person name="Podell S."/>
            <person name="Pinowska A."/>
            <person name="Traller J.C."/>
            <person name="Smith S.R."/>
            <person name="McClure R."/>
            <person name="Beliaev A."/>
            <person name="Bohutskyi P."/>
            <person name="Hill E.A."/>
            <person name="Rabines A."/>
            <person name="Zheng H."/>
            <person name="Allen L.Z."/>
            <person name="Kuo A."/>
            <person name="Grigoriev I.V."/>
            <person name="Allen A.E."/>
            <person name="Hazlebeck D."/>
            <person name="Allen E.E."/>
        </authorList>
    </citation>
    <scope>NUCLEOTIDE SEQUENCE</scope>
    <source>
        <strain evidence="7">Hildebrandi</strain>
    </source>
</reference>
<proteinExistence type="predicted"/>
<keyword evidence="2 5" id="KW-0812">Transmembrane</keyword>
<dbReference type="PANTHER" id="PTHR16172:SF41">
    <property type="entry name" value="MAJOR FACILITATOR SUPERFAMILY DOMAIN-CONTAINING PROTEIN 6-LIKE"/>
    <property type="match status" value="1"/>
</dbReference>
<feature type="transmembrane region" description="Helical" evidence="5">
    <location>
        <begin position="273"/>
        <end position="291"/>
    </location>
</feature>
<protein>
    <submittedName>
        <fullName evidence="7">Major facilitator superfamily MFS_1 protein</fullName>
    </submittedName>
</protein>
<evidence type="ECO:0000256" key="1">
    <source>
        <dbReference type="ARBA" id="ARBA00004141"/>
    </source>
</evidence>
<comment type="caution">
    <text evidence="7">The sequence shown here is derived from an EMBL/GenBank/DDBJ whole genome shotgun (WGS) entry which is preliminary data.</text>
</comment>
<evidence type="ECO:0000256" key="5">
    <source>
        <dbReference type="SAM" id="Phobius"/>
    </source>
</evidence>
<organism evidence="7 8">
    <name type="scientific">Nitzschia inconspicua</name>
    <dbReference type="NCBI Taxonomy" id="303405"/>
    <lineage>
        <taxon>Eukaryota</taxon>
        <taxon>Sar</taxon>
        <taxon>Stramenopiles</taxon>
        <taxon>Ochrophyta</taxon>
        <taxon>Bacillariophyta</taxon>
        <taxon>Bacillariophyceae</taxon>
        <taxon>Bacillariophycidae</taxon>
        <taxon>Bacillariales</taxon>
        <taxon>Bacillariaceae</taxon>
        <taxon>Nitzschia</taxon>
    </lineage>
</organism>
<name>A0A9K3LZ43_9STRA</name>
<keyword evidence="4 5" id="KW-0472">Membrane</keyword>
<sequence>MTEIINGSDSNEVHQISGKLKGRDSLWVSKSSIRFFLCGFVYLTYFTSLAVIGQYLSLFFQSKGFGGKTMGMLTSIAPLTSFLLTPVWGRILNQQRSQEDSSSGRTVSLPLLYSTIIISVIFQVSVILVNDATSMMVVKTLTGIFHAPVKPLLDAFIMDHIDKSIFGKVRLFGIIGTGLGSFWGGKILLYMPSNDDKVSFMASLLSGYNLLFVLHGLLLFPTVLGMQCLRFLQDESSLAPAMSQREVPFPTSPNHNTQEIPNKSLTSYILHDLDHIIFFLIIYVMGTSGGVSDAFTSPRFREAGLDTDHIGKSRVCSSIAGSIMFWFSSSLVEALGRENVLILSLACNSIRFALLRIMDRPLQGYLAETIRGGIFGSFWSSSTIYSSQIGPPTMRPTLLMVLNGVYNGIGRSTGSLLGGRIQAQVGTETLFGIIAMTNLSMALSAFVYQYFVRPAMKRSKDFAEHKQV</sequence>
<accession>A0A9K3LZ43</accession>
<dbReference type="Proteomes" id="UP000693970">
    <property type="component" value="Unassembled WGS sequence"/>
</dbReference>
<evidence type="ECO:0000256" key="3">
    <source>
        <dbReference type="ARBA" id="ARBA00022989"/>
    </source>
</evidence>
<feature type="transmembrane region" description="Helical" evidence="5">
    <location>
        <begin position="171"/>
        <end position="190"/>
    </location>
</feature>
<feature type="transmembrane region" description="Helical" evidence="5">
    <location>
        <begin position="430"/>
        <end position="451"/>
    </location>
</feature>
<dbReference type="PANTHER" id="PTHR16172">
    <property type="entry name" value="MAJOR FACILITATOR SUPERFAMILY DOMAIN-CONTAINING PROTEIN 6-LIKE"/>
    <property type="match status" value="1"/>
</dbReference>
<dbReference type="AlphaFoldDB" id="A0A9K3LZ43"/>
<dbReference type="OrthoDB" id="515887at2759"/>
<gene>
    <name evidence="7" type="ORF">IV203_019675</name>
</gene>
<evidence type="ECO:0000256" key="2">
    <source>
        <dbReference type="ARBA" id="ARBA00022692"/>
    </source>
</evidence>
<dbReference type="Pfam" id="PF12832">
    <property type="entry name" value="MFS_1_like"/>
    <property type="match status" value="1"/>
</dbReference>
<comment type="subcellular location">
    <subcellularLocation>
        <location evidence="1">Membrane</location>
        <topology evidence="1">Multi-pass membrane protein</topology>
    </subcellularLocation>
</comment>
<dbReference type="GO" id="GO:0016020">
    <property type="term" value="C:membrane"/>
    <property type="evidence" value="ECO:0007669"/>
    <property type="project" value="UniProtKB-SubCell"/>
</dbReference>
<feature type="transmembrane region" description="Helical" evidence="5">
    <location>
        <begin position="33"/>
        <end position="58"/>
    </location>
</feature>
<feature type="transmembrane region" description="Helical" evidence="5">
    <location>
        <begin position="70"/>
        <end position="91"/>
    </location>
</feature>
<keyword evidence="3 5" id="KW-1133">Transmembrane helix</keyword>
<evidence type="ECO:0000313" key="7">
    <source>
        <dbReference type="EMBL" id="KAG7371105.1"/>
    </source>
</evidence>
<dbReference type="InterPro" id="IPR024989">
    <property type="entry name" value="MFS_assoc_dom"/>
</dbReference>
<evidence type="ECO:0000313" key="8">
    <source>
        <dbReference type="Proteomes" id="UP000693970"/>
    </source>
</evidence>
<dbReference type="InterPro" id="IPR051717">
    <property type="entry name" value="MFS_MFSD6"/>
</dbReference>
<keyword evidence="8" id="KW-1185">Reference proteome</keyword>
<evidence type="ECO:0000259" key="6">
    <source>
        <dbReference type="Pfam" id="PF12832"/>
    </source>
</evidence>
<feature type="transmembrane region" description="Helical" evidence="5">
    <location>
        <begin position="210"/>
        <end position="232"/>
    </location>
</feature>
<evidence type="ECO:0000256" key="4">
    <source>
        <dbReference type="ARBA" id="ARBA00023136"/>
    </source>
</evidence>
<dbReference type="EMBL" id="JAGRRH010000004">
    <property type="protein sequence ID" value="KAG7371105.1"/>
    <property type="molecule type" value="Genomic_DNA"/>
</dbReference>
<feature type="domain" description="Major facilitator superfamily associated" evidence="6">
    <location>
        <begin position="40"/>
        <end position="431"/>
    </location>
</feature>
<feature type="transmembrane region" description="Helical" evidence="5">
    <location>
        <begin position="111"/>
        <end position="129"/>
    </location>
</feature>
<reference evidence="7" key="2">
    <citation type="submission" date="2021-04" db="EMBL/GenBank/DDBJ databases">
        <authorList>
            <person name="Podell S."/>
        </authorList>
    </citation>
    <scope>NUCLEOTIDE SEQUENCE</scope>
    <source>
        <strain evidence="7">Hildebrandi</strain>
    </source>
</reference>